<feature type="domain" description="Activator of Hsp90 ATPase homologue 1/2-like C-terminal" evidence="2">
    <location>
        <begin position="12"/>
        <end position="134"/>
    </location>
</feature>
<sequence length="140" mass="15233">MTETVYRVRIRCTADAVWSALTETGSPRPWMRGWTVHSSWERNAAYTMRGEGAEVAAGHVIAADPPQRLKLTFDPTWDAGVAKEPPGTLEYRIRPSGGGECELTVTIAGLGGRSASSVASDTPATYEALKQWLEDHSVSR</sequence>
<evidence type="ECO:0000313" key="3">
    <source>
        <dbReference type="EMBL" id="GAA2203619.1"/>
    </source>
</evidence>
<evidence type="ECO:0000313" key="4">
    <source>
        <dbReference type="Proteomes" id="UP001500432"/>
    </source>
</evidence>
<gene>
    <name evidence="3" type="ORF">GCM10009849_36730</name>
</gene>
<organism evidence="3 4">
    <name type="scientific">Sinomonas flava</name>
    <dbReference type="NCBI Taxonomy" id="496857"/>
    <lineage>
        <taxon>Bacteria</taxon>
        <taxon>Bacillati</taxon>
        <taxon>Actinomycetota</taxon>
        <taxon>Actinomycetes</taxon>
        <taxon>Micrococcales</taxon>
        <taxon>Micrococcaceae</taxon>
        <taxon>Sinomonas</taxon>
    </lineage>
</organism>
<dbReference type="EMBL" id="BAAAQW010000015">
    <property type="protein sequence ID" value="GAA2203619.1"/>
    <property type="molecule type" value="Genomic_DNA"/>
</dbReference>
<comment type="similarity">
    <text evidence="1">Belongs to the AHA1 family.</text>
</comment>
<dbReference type="InterPro" id="IPR023393">
    <property type="entry name" value="START-like_dom_sf"/>
</dbReference>
<evidence type="ECO:0000256" key="1">
    <source>
        <dbReference type="ARBA" id="ARBA00006817"/>
    </source>
</evidence>
<accession>A0ABP5NW89</accession>
<proteinExistence type="inferred from homology"/>
<comment type="caution">
    <text evidence="3">The sequence shown here is derived from an EMBL/GenBank/DDBJ whole genome shotgun (WGS) entry which is preliminary data.</text>
</comment>
<dbReference type="InterPro" id="IPR013538">
    <property type="entry name" value="ASHA1/2-like_C"/>
</dbReference>
<dbReference type="RefSeq" id="WP_344301303.1">
    <property type="nucleotide sequence ID" value="NZ_BAAAQW010000015.1"/>
</dbReference>
<dbReference type="Pfam" id="PF08327">
    <property type="entry name" value="AHSA1"/>
    <property type="match status" value="1"/>
</dbReference>
<dbReference type="Gene3D" id="3.30.530.20">
    <property type="match status" value="1"/>
</dbReference>
<dbReference type="SUPFAM" id="SSF55961">
    <property type="entry name" value="Bet v1-like"/>
    <property type="match status" value="1"/>
</dbReference>
<keyword evidence="4" id="KW-1185">Reference proteome</keyword>
<reference evidence="4" key="1">
    <citation type="journal article" date="2019" name="Int. J. Syst. Evol. Microbiol.">
        <title>The Global Catalogue of Microorganisms (GCM) 10K type strain sequencing project: providing services to taxonomists for standard genome sequencing and annotation.</title>
        <authorList>
            <consortium name="The Broad Institute Genomics Platform"/>
            <consortium name="The Broad Institute Genome Sequencing Center for Infectious Disease"/>
            <person name="Wu L."/>
            <person name="Ma J."/>
        </authorList>
    </citation>
    <scope>NUCLEOTIDE SEQUENCE [LARGE SCALE GENOMIC DNA]</scope>
    <source>
        <strain evidence="4">JCM 16034</strain>
    </source>
</reference>
<protein>
    <recommendedName>
        <fullName evidence="2">Activator of Hsp90 ATPase homologue 1/2-like C-terminal domain-containing protein</fullName>
    </recommendedName>
</protein>
<name>A0ABP5NW89_9MICC</name>
<dbReference type="Proteomes" id="UP001500432">
    <property type="component" value="Unassembled WGS sequence"/>
</dbReference>
<evidence type="ECO:0000259" key="2">
    <source>
        <dbReference type="Pfam" id="PF08327"/>
    </source>
</evidence>